<sequence length="191" mass="21400">MKCLICARFCLGVLCEGCLDSIVLTPRKRVVSGVTIYTFFAYEDIDFLLSSKYYAIGSRIFTHLSRIASAYFFRQKTDFSGIYGVGIDDYVRSFYSHTGVILKHFCQSGIRPIYGQLRAQNVISYAGKSLEYRQNNKRDLLYSAKAKDVMIVDDIITTGTSFGEAIDVCQRSGARVHFGIALCDARSAEVV</sequence>
<dbReference type="EMBL" id="UAWL01000006">
    <property type="protein sequence ID" value="SQB98712.1"/>
    <property type="molecule type" value="Genomic_DNA"/>
</dbReference>
<gene>
    <name evidence="1" type="ORF">NCTC13102_01177</name>
</gene>
<dbReference type="Proteomes" id="UP000250166">
    <property type="component" value="Unassembled WGS sequence"/>
</dbReference>
<accession>A0A2X3B4I1</accession>
<dbReference type="RefSeq" id="WP_034550352.1">
    <property type="nucleotide sequence ID" value="NZ_UAWL01000006.1"/>
</dbReference>
<dbReference type="AlphaFoldDB" id="A0A2X3B4I1"/>
<keyword evidence="1" id="KW-0328">Glycosyltransferase</keyword>
<evidence type="ECO:0000313" key="1">
    <source>
        <dbReference type="EMBL" id="SQB98712.1"/>
    </source>
</evidence>
<dbReference type="InterPro" id="IPR029057">
    <property type="entry name" value="PRTase-like"/>
</dbReference>
<organism evidence="1 2">
    <name type="scientific">Helicobacter fennelliae</name>
    <dbReference type="NCBI Taxonomy" id="215"/>
    <lineage>
        <taxon>Bacteria</taxon>
        <taxon>Pseudomonadati</taxon>
        <taxon>Campylobacterota</taxon>
        <taxon>Epsilonproteobacteria</taxon>
        <taxon>Campylobacterales</taxon>
        <taxon>Helicobacteraceae</taxon>
        <taxon>Helicobacter</taxon>
    </lineage>
</organism>
<dbReference type="Gene3D" id="3.40.50.2020">
    <property type="match status" value="1"/>
</dbReference>
<dbReference type="SUPFAM" id="SSF53271">
    <property type="entry name" value="PRTase-like"/>
    <property type="match status" value="1"/>
</dbReference>
<name>A0A2X3B4I1_9HELI</name>
<dbReference type="CDD" id="cd06223">
    <property type="entry name" value="PRTases_typeI"/>
    <property type="match status" value="1"/>
</dbReference>
<reference evidence="1 2" key="1">
    <citation type="submission" date="2018-06" db="EMBL/GenBank/DDBJ databases">
        <authorList>
            <consortium name="Pathogen Informatics"/>
            <person name="Doyle S."/>
        </authorList>
    </citation>
    <scope>NUCLEOTIDE SEQUENCE [LARGE SCALE GENOMIC DNA]</scope>
    <source>
        <strain evidence="1 2">NCTC13102</strain>
    </source>
</reference>
<keyword evidence="1" id="KW-0808">Transferase</keyword>
<protein>
    <submittedName>
        <fullName evidence="1">Purine/pyrimidine phosphoribosyltransferase</fullName>
    </submittedName>
</protein>
<proteinExistence type="predicted"/>
<dbReference type="InterPro" id="IPR000836">
    <property type="entry name" value="PRTase_dom"/>
</dbReference>
<evidence type="ECO:0000313" key="2">
    <source>
        <dbReference type="Proteomes" id="UP000250166"/>
    </source>
</evidence>
<dbReference type="GO" id="GO:0016757">
    <property type="term" value="F:glycosyltransferase activity"/>
    <property type="evidence" value="ECO:0007669"/>
    <property type="project" value="UniProtKB-KW"/>
</dbReference>